<dbReference type="PROSITE" id="PS51217">
    <property type="entry name" value="UVRD_HELICASE_CTER"/>
    <property type="match status" value="1"/>
</dbReference>
<dbReference type="EMBL" id="CP046453">
    <property type="protein sequence ID" value="QGU03946.1"/>
    <property type="molecule type" value="Genomic_DNA"/>
</dbReference>
<dbReference type="GO" id="GO:0033202">
    <property type="term" value="C:DNA helicase complex"/>
    <property type="evidence" value="ECO:0007669"/>
    <property type="project" value="TreeGrafter"/>
</dbReference>
<dbReference type="InterPro" id="IPR000212">
    <property type="entry name" value="DNA_helicase_UvrD/REP"/>
</dbReference>
<proteinExistence type="inferred from homology"/>
<evidence type="ECO:0000256" key="8">
    <source>
        <dbReference type="ARBA" id="ARBA00022840"/>
    </source>
</evidence>
<feature type="domain" description="UvrD-like helicase ATP-binding" evidence="16">
    <location>
        <begin position="22"/>
        <end position="364"/>
    </location>
</feature>
<dbReference type="PANTHER" id="PTHR11070:SF55">
    <property type="entry name" value="DNA 3'-5' HELICASE"/>
    <property type="match status" value="1"/>
</dbReference>
<dbReference type="Gene3D" id="1.10.10.160">
    <property type="match status" value="1"/>
</dbReference>
<dbReference type="GO" id="GO:0004527">
    <property type="term" value="F:exonuclease activity"/>
    <property type="evidence" value="ECO:0007669"/>
    <property type="project" value="UniProtKB-KW"/>
</dbReference>
<evidence type="ECO:0000313" key="19">
    <source>
        <dbReference type="Proteomes" id="UP000425178"/>
    </source>
</evidence>
<dbReference type="PROSITE" id="PS51198">
    <property type="entry name" value="UVRD_HELICASE_ATP_BIND"/>
    <property type="match status" value="1"/>
</dbReference>
<organism evidence="18 19">
    <name type="scientific">Corynebacterium comes</name>
    <dbReference type="NCBI Taxonomy" id="2675218"/>
    <lineage>
        <taxon>Bacteria</taxon>
        <taxon>Bacillati</taxon>
        <taxon>Actinomycetota</taxon>
        <taxon>Actinomycetes</taxon>
        <taxon>Mycobacteriales</taxon>
        <taxon>Corynebacteriaceae</taxon>
        <taxon>Corynebacterium</taxon>
    </lineage>
</organism>
<dbReference type="GO" id="GO:0003677">
    <property type="term" value="F:DNA binding"/>
    <property type="evidence" value="ECO:0007669"/>
    <property type="project" value="UniProtKB-KW"/>
</dbReference>
<dbReference type="GO" id="GO:0000725">
    <property type="term" value="P:recombinational repair"/>
    <property type="evidence" value="ECO:0007669"/>
    <property type="project" value="TreeGrafter"/>
</dbReference>
<sequence>MPDIPAPKVSPELLSAWLGQDHRPTPQQSEIIGAAPGPLLVVAGAGAGKTETMAARVVWMVANRYVTPDQILGLTFTRKAAQELGTRIRRRLQVLAGTPKVRDLDPTGELLHDLLHLAPTVSTYDAYAAQLVREYGLLVPVEPTGRMITAAELHGIAHRVVSDYRGHHSATGQVATVTERLLSLITEMGNAVADEQTVIEESLAFINELESLPPYGKKNPPDYFTKDQQKWLKAQKERIDYFPLVHELRAELSRLGVTTFNEQMSVAARLASTHESVGASQRRRFKVIMLDEYQDTSHSQRVLLSSLFGGGHEDLTVTAVGDPMQAIYGWRGATAENLREFVNDFPAGASAAPKKQLTTSWRNPPEVLSLANAVSDKLLGTGTGREVESLVPRPDAPVGDVALGYFATKEDEIDFVADRLAEEFLAKQQAKEDASAVRDPEARKKALKKATFTGAVLVRKNKHTADIAHALETRGIPYEIFGIGGLLTLPEIADLVAIATMLIRPQNAPAALRILAGPSVGLGLADLVALRDRARNLTGGDRTRMIVDETLEPEDRLRAQLAALVADPPEQVAGLTDAVADLGERSRYSPEGVRRLESLSSRLRHLRMNSLSKSLPDLFNDIVDVFGIRTEVLSRPGSTGAVNLDTFLDSVASYPGDSLRGLLDYFDLAREHEDGLSPGEATVKDERVQILTVHKAKGLEWDMVCVLHADKATYKGNTETFLTRSERIPDAEVDTLDAENRRDFAKAYTAYKDEKKQELAEENARLFYVAVTRSERILTVTASPSGQYPGPYEHHETLKELAPESVVAWEVDQTDVEGREREPETGIFPSLHPDPQAQSGADLVRAAMAELPAAVAGETFEFWEAETNALIAEHEAMLAPVVEVELPGELTATDLVALRQDPVQFARRQRRPVPFKPNQFAKRGTAFHQWLEDRFGATALLDEDQLPGIDEEDVDAGDLAHLKDVFLSSPWAERTPEFVEQPFEVSIGDVVVRGRMDAVFRDPENPEGWFIVDWKTGRPPGGPERRAAIIQLAVYREAWRRINGDAPVRAAFHYVGWNETLEPRDLPGHDELVGLLEHAVVEKQ</sequence>
<dbReference type="GO" id="GO:0016887">
    <property type="term" value="F:ATP hydrolysis activity"/>
    <property type="evidence" value="ECO:0007669"/>
    <property type="project" value="RHEA"/>
</dbReference>
<evidence type="ECO:0000256" key="14">
    <source>
        <dbReference type="ARBA" id="ARBA00048988"/>
    </source>
</evidence>
<dbReference type="InterPro" id="IPR014016">
    <property type="entry name" value="UvrD-like_ATP-bd"/>
</dbReference>
<dbReference type="Gene3D" id="3.90.320.10">
    <property type="match status" value="1"/>
</dbReference>
<dbReference type="Pfam" id="PF12705">
    <property type="entry name" value="PDDEXK_1"/>
    <property type="match status" value="1"/>
</dbReference>
<feature type="binding site" evidence="15">
    <location>
        <begin position="43"/>
        <end position="50"/>
    </location>
    <ligand>
        <name>ATP</name>
        <dbReference type="ChEBI" id="CHEBI:30616"/>
    </ligand>
</feature>
<feature type="domain" description="UvrD-like helicase C-terminal" evidence="17">
    <location>
        <begin position="365"/>
        <end position="698"/>
    </location>
</feature>
<dbReference type="InterPro" id="IPR013986">
    <property type="entry name" value="DExx_box_DNA_helicase_dom_sf"/>
</dbReference>
<gene>
    <name evidence="18" type="primary">uvrD1</name>
    <name evidence="18" type="ORF">CETAM_03330</name>
</gene>
<keyword evidence="19" id="KW-1185">Reference proteome</keyword>
<evidence type="ECO:0000256" key="3">
    <source>
        <dbReference type="ARBA" id="ARBA00022741"/>
    </source>
</evidence>
<evidence type="ECO:0000259" key="16">
    <source>
        <dbReference type="PROSITE" id="PS51198"/>
    </source>
</evidence>
<dbReference type="Proteomes" id="UP000425178">
    <property type="component" value="Chromosome"/>
</dbReference>
<keyword evidence="4" id="KW-0227">DNA damage</keyword>
<keyword evidence="5 15" id="KW-0378">Hydrolase</keyword>
<dbReference type="CDD" id="cd17932">
    <property type="entry name" value="DEXQc_UvrD"/>
    <property type="match status" value="1"/>
</dbReference>
<evidence type="ECO:0000256" key="9">
    <source>
        <dbReference type="ARBA" id="ARBA00023125"/>
    </source>
</evidence>
<dbReference type="InterPro" id="IPR011335">
    <property type="entry name" value="Restrct_endonuc-II-like"/>
</dbReference>
<evidence type="ECO:0000256" key="13">
    <source>
        <dbReference type="ARBA" id="ARBA00034808"/>
    </source>
</evidence>
<dbReference type="Gene3D" id="1.10.486.10">
    <property type="entry name" value="PCRA, domain 4"/>
    <property type="match status" value="1"/>
</dbReference>
<keyword evidence="3 15" id="KW-0547">Nucleotide-binding</keyword>
<dbReference type="AlphaFoldDB" id="A0A6B8VZ31"/>
<accession>A0A6B8VZ31</accession>
<comment type="catalytic activity">
    <reaction evidence="14">
        <text>ATP + H2O = ADP + phosphate + H(+)</text>
        <dbReference type="Rhea" id="RHEA:13065"/>
        <dbReference type="ChEBI" id="CHEBI:15377"/>
        <dbReference type="ChEBI" id="CHEBI:15378"/>
        <dbReference type="ChEBI" id="CHEBI:30616"/>
        <dbReference type="ChEBI" id="CHEBI:43474"/>
        <dbReference type="ChEBI" id="CHEBI:456216"/>
        <dbReference type="EC" id="5.6.2.4"/>
    </reaction>
</comment>
<evidence type="ECO:0000313" key="18">
    <source>
        <dbReference type="EMBL" id="QGU03946.1"/>
    </source>
</evidence>
<dbReference type="SUPFAM" id="SSF52980">
    <property type="entry name" value="Restriction endonuclease-like"/>
    <property type="match status" value="1"/>
</dbReference>
<keyword evidence="6 15" id="KW-0347">Helicase</keyword>
<keyword evidence="11" id="KW-0413">Isomerase</keyword>
<dbReference type="Gene3D" id="3.40.50.300">
    <property type="entry name" value="P-loop containing nucleotide triphosphate hydrolases"/>
    <property type="match status" value="3"/>
</dbReference>
<dbReference type="SUPFAM" id="SSF52540">
    <property type="entry name" value="P-loop containing nucleoside triphosphate hydrolases"/>
    <property type="match status" value="1"/>
</dbReference>
<protein>
    <recommendedName>
        <fullName evidence="13">DNA 3'-5' helicase</fullName>
        <ecNumber evidence="13">5.6.2.4</ecNumber>
    </recommendedName>
</protein>
<dbReference type="GO" id="GO:0043138">
    <property type="term" value="F:3'-5' DNA helicase activity"/>
    <property type="evidence" value="ECO:0007669"/>
    <property type="project" value="UniProtKB-EC"/>
</dbReference>
<keyword evidence="10" id="KW-0234">DNA repair</keyword>
<dbReference type="KEGG" id="ccoe:CETAM_03330"/>
<keyword evidence="9" id="KW-0238">DNA-binding</keyword>
<evidence type="ECO:0000256" key="10">
    <source>
        <dbReference type="ARBA" id="ARBA00023204"/>
    </source>
</evidence>
<keyword evidence="2" id="KW-0540">Nuclease</keyword>
<dbReference type="GO" id="GO:0005829">
    <property type="term" value="C:cytosol"/>
    <property type="evidence" value="ECO:0007669"/>
    <property type="project" value="TreeGrafter"/>
</dbReference>
<evidence type="ECO:0000256" key="12">
    <source>
        <dbReference type="ARBA" id="ARBA00034617"/>
    </source>
</evidence>
<dbReference type="RefSeq" id="WP_156227071.1">
    <property type="nucleotide sequence ID" value="NZ_CP046453.1"/>
</dbReference>
<dbReference type="PANTHER" id="PTHR11070">
    <property type="entry name" value="UVRD / RECB / PCRA DNA HELICASE FAMILY MEMBER"/>
    <property type="match status" value="1"/>
</dbReference>
<evidence type="ECO:0000256" key="7">
    <source>
        <dbReference type="ARBA" id="ARBA00022839"/>
    </source>
</evidence>
<evidence type="ECO:0000256" key="4">
    <source>
        <dbReference type="ARBA" id="ARBA00022763"/>
    </source>
</evidence>
<dbReference type="InterPro" id="IPR014017">
    <property type="entry name" value="DNA_helicase_UvrD-like_C"/>
</dbReference>
<dbReference type="InterPro" id="IPR038726">
    <property type="entry name" value="PDDEXK_AddAB-type"/>
</dbReference>
<dbReference type="Pfam" id="PF13361">
    <property type="entry name" value="UvrD_C"/>
    <property type="match status" value="1"/>
</dbReference>
<evidence type="ECO:0000256" key="6">
    <source>
        <dbReference type="ARBA" id="ARBA00022806"/>
    </source>
</evidence>
<reference evidence="18 19" key="1">
    <citation type="journal article" date="2021" name="Int. J. Syst. Evol. Microbiol.">
        <title>Classification of three corynebacterial strains isolated from a small paddock in North Rhine-Westphalia: proposal of &lt;i&gt;Corynebacterium kalinowskii&lt;/i&gt; sp. nov., &lt;i&gt;Corynebacterium comes&lt;/i&gt; sp. nov. and &lt;i&gt;Corynebacterium occultum&lt;/i&gt; sp. nov.</title>
        <authorList>
            <person name="Schaffert L."/>
            <person name="Ruwe M."/>
            <person name="Milse J."/>
            <person name="Hanuschka K."/>
            <person name="Ortseifen V."/>
            <person name="Droste J."/>
            <person name="Brandt D."/>
            <person name="Schl L."/>
            <person name="Kutter Y."/>
            <person name="Vinke S."/>
            <person name="Vieh P."/>
            <person name="Jacob L."/>
            <person name="L N.C."/>
            <person name="Schulte-Berndt E."/>
            <person name="Hain C."/>
            <person name="Linder M."/>
            <person name="Schmidt P."/>
            <person name="Wollenschl L."/>
            <person name="Luttermann T."/>
            <person name="Thieme E."/>
            <person name="Hassa J."/>
            <person name="Haak M."/>
            <person name="Wittchen M."/>
            <person name="Mentz A."/>
            <person name="Persicke M."/>
            <person name="Busche T."/>
            <person name="R C."/>
        </authorList>
    </citation>
    <scope>NUCLEOTIDE SEQUENCE [LARGE SCALE GENOMIC DNA]</scope>
    <source>
        <strain evidence="18 19">2019</strain>
    </source>
</reference>
<comment type="catalytic activity">
    <reaction evidence="12">
        <text>Couples ATP hydrolysis with the unwinding of duplex DNA by translocating in the 3'-5' direction.</text>
        <dbReference type="EC" id="5.6.2.4"/>
    </reaction>
</comment>
<evidence type="ECO:0000256" key="11">
    <source>
        <dbReference type="ARBA" id="ARBA00023235"/>
    </source>
</evidence>
<evidence type="ECO:0000256" key="2">
    <source>
        <dbReference type="ARBA" id="ARBA00022722"/>
    </source>
</evidence>
<dbReference type="Pfam" id="PF00580">
    <property type="entry name" value="UvrD-helicase"/>
    <property type="match status" value="1"/>
</dbReference>
<name>A0A6B8VZ31_9CORY</name>
<dbReference type="InterPro" id="IPR011604">
    <property type="entry name" value="PDDEXK-like_dom_sf"/>
</dbReference>
<dbReference type="GO" id="GO:0005524">
    <property type="term" value="F:ATP binding"/>
    <property type="evidence" value="ECO:0007669"/>
    <property type="project" value="UniProtKB-UniRule"/>
</dbReference>
<dbReference type="EC" id="5.6.2.4" evidence="13"/>
<keyword evidence="8 15" id="KW-0067">ATP-binding</keyword>
<comment type="similarity">
    <text evidence="1">Belongs to the helicase family. UvrD subfamily.</text>
</comment>
<evidence type="ECO:0000256" key="15">
    <source>
        <dbReference type="PROSITE-ProRule" id="PRU00560"/>
    </source>
</evidence>
<evidence type="ECO:0000259" key="17">
    <source>
        <dbReference type="PROSITE" id="PS51217"/>
    </source>
</evidence>
<dbReference type="InterPro" id="IPR027417">
    <property type="entry name" value="P-loop_NTPase"/>
</dbReference>
<evidence type="ECO:0000256" key="1">
    <source>
        <dbReference type="ARBA" id="ARBA00009922"/>
    </source>
</evidence>
<evidence type="ECO:0000256" key="5">
    <source>
        <dbReference type="ARBA" id="ARBA00022801"/>
    </source>
</evidence>
<keyword evidence="7" id="KW-0269">Exonuclease</keyword>